<feature type="compositionally biased region" description="Gly residues" evidence="1">
    <location>
        <begin position="1"/>
        <end position="16"/>
    </location>
</feature>
<dbReference type="GO" id="GO:0006355">
    <property type="term" value="P:regulation of DNA-templated transcription"/>
    <property type="evidence" value="ECO:0007669"/>
    <property type="project" value="InterPro"/>
</dbReference>
<dbReference type="Proteomes" id="UP000472272">
    <property type="component" value="Chromosome 3"/>
</dbReference>
<dbReference type="Ensembl" id="ENSPMRT00000001206.1">
    <property type="protein sequence ID" value="ENSPMRP00000001141.1"/>
    <property type="gene ID" value="ENSPMRG00000000840.1"/>
</dbReference>
<dbReference type="CDD" id="cd07765">
    <property type="entry name" value="KRAB_A-box"/>
    <property type="match status" value="1"/>
</dbReference>
<sequence>QWGEGGPRGAGRGHGGPCSDHAWWGETPKSGMCFEDVAVPFTEEGWAFLDPDQRALQKEVKEENRGIVASLVRLPAGS</sequence>
<reference evidence="3 4" key="1">
    <citation type="journal article" date="2019" name="Proc. Natl. Acad. Sci. U.S.A.">
        <title>Regulatory changes in pterin and carotenoid genes underlie balanced color polymorphisms in the wall lizard.</title>
        <authorList>
            <person name="Andrade P."/>
            <person name="Pinho C."/>
            <person name="Perez I de Lanuza G."/>
            <person name="Afonso S."/>
            <person name="Brejcha J."/>
            <person name="Rubin C.J."/>
            <person name="Wallerman O."/>
            <person name="Pereira P."/>
            <person name="Sabatino S.J."/>
            <person name="Bellati A."/>
            <person name="Pellitteri-Rosa D."/>
            <person name="Bosakova Z."/>
            <person name="Bunikis I."/>
            <person name="Carretero M.A."/>
            <person name="Feiner N."/>
            <person name="Marsik P."/>
            <person name="Pauperio F."/>
            <person name="Salvi D."/>
            <person name="Soler L."/>
            <person name="While G.M."/>
            <person name="Uller T."/>
            <person name="Font E."/>
            <person name="Andersson L."/>
            <person name="Carneiro M."/>
        </authorList>
    </citation>
    <scope>NUCLEOTIDE SEQUENCE</scope>
</reference>
<dbReference type="AlphaFoldDB" id="A0A670HNN0"/>
<feature type="region of interest" description="Disordered" evidence="1">
    <location>
        <begin position="1"/>
        <end position="25"/>
    </location>
</feature>
<dbReference type="InterPro" id="IPR036051">
    <property type="entry name" value="KRAB_dom_sf"/>
</dbReference>
<dbReference type="Ensembl" id="ENSPMRT00000001190.1">
    <property type="protein sequence ID" value="ENSPMRP00000001126.1"/>
    <property type="gene ID" value="ENSPMRG00000000831.1"/>
</dbReference>
<keyword evidence="4" id="KW-1185">Reference proteome</keyword>
<evidence type="ECO:0000259" key="2">
    <source>
        <dbReference type="PROSITE" id="PS50805"/>
    </source>
</evidence>
<name>A0A670HNN0_PODMU</name>
<evidence type="ECO:0000313" key="4">
    <source>
        <dbReference type="Proteomes" id="UP000472272"/>
    </source>
</evidence>
<reference evidence="3" key="2">
    <citation type="submission" date="2025-05" db="UniProtKB">
        <authorList>
            <consortium name="Ensembl"/>
        </authorList>
    </citation>
    <scope>IDENTIFICATION</scope>
</reference>
<proteinExistence type="predicted"/>
<dbReference type="PROSITE" id="PS50805">
    <property type="entry name" value="KRAB"/>
    <property type="match status" value="1"/>
</dbReference>
<evidence type="ECO:0000256" key="1">
    <source>
        <dbReference type="SAM" id="MobiDB-lite"/>
    </source>
</evidence>
<dbReference type="InterPro" id="IPR001909">
    <property type="entry name" value="KRAB"/>
</dbReference>
<feature type="domain" description="KRAB" evidence="2">
    <location>
        <begin position="32"/>
        <end position="78"/>
    </location>
</feature>
<dbReference type="GeneTree" id="ENSGT00990000208969"/>
<organism evidence="3 4">
    <name type="scientific">Podarcis muralis</name>
    <name type="common">Wall lizard</name>
    <name type="synonym">Lacerta muralis</name>
    <dbReference type="NCBI Taxonomy" id="64176"/>
    <lineage>
        <taxon>Eukaryota</taxon>
        <taxon>Metazoa</taxon>
        <taxon>Chordata</taxon>
        <taxon>Craniata</taxon>
        <taxon>Vertebrata</taxon>
        <taxon>Euteleostomi</taxon>
        <taxon>Lepidosauria</taxon>
        <taxon>Squamata</taxon>
        <taxon>Bifurcata</taxon>
        <taxon>Unidentata</taxon>
        <taxon>Episquamata</taxon>
        <taxon>Laterata</taxon>
        <taxon>Lacertibaenia</taxon>
        <taxon>Lacertidae</taxon>
        <taxon>Podarcis</taxon>
    </lineage>
</organism>
<dbReference type="Pfam" id="PF01352">
    <property type="entry name" value="KRAB"/>
    <property type="match status" value="1"/>
</dbReference>
<evidence type="ECO:0000313" key="3">
    <source>
        <dbReference type="Ensembl" id="ENSPMRP00000001126.1"/>
    </source>
</evidence>
<dbReference type="SUPFAM" id="SSF109640">
    <property type="entry name" value="KRAB domain (Kruppel-associated box)"/>
    <property type="match status" value="1"/>
</dbReference>
<accession>A0A670HNN0</accession>
<protein>
    <recommendedName>
        <fullName evidence="2">KRAB domain-containing protein</fullName>
    </recommendedName>
</protein>
<dbReference type="Gene3D" id="6.10.140.140">
    <property type="match status" value="1"/>
</dbReference>